<keyword evidence="3" id="KW-1185">Reference proteome</keyword>
<evidence type="ECO:0000256" key="1">
    <source>
        <dbReference type="SAM" id="Phobius"/>
    </source>
</evidence>
<evidence type="ECO:0000313" key="2">
    <source>
        <dbReference type="EMBL" id="PON29081.1"/>
    </source>
</evidence>
<proteinExistence type="predicted"/>
<keyword evidence="1" id="KW-0472">Membrane</keyword>
<organism evidence="2 3">
    <name type="scientific">Trichoderma gamsii</name>
    <dbReference type="NCBI Taxonomy" id="398673"/>
    <lineage>
        <taxon>Eukaryota</taxon>
        <taxon>Fungi</taxon>
        <taxon>Dikarya</taxon>
        <taxon>Ascomycota</taxon>
        <taxon>Pezizomycotina</taxon>
        <taxon>Sordariomycetes</taxon>
        <taxon>Hypocreomycetidae</taxon>
        <taxon>Hypocreales</taxon>
        <taxon>Hypocreaceae</taxon>
        <taxon>Trichoderma</taxon>
    </lineage>
</organism>
<keyword evidence="1" id="KW-0812">Transmembrane</keyword>
<evidence type="ECO:0000313" key="3">
    <source>
        <dbReference type="Proteomes" id="UP000054821"/>
    </source>
</evidence>
<dbReference type="GeneID" id="36347388"/>
<feature type="transmembrane region" description="Helical" evidence="1">
    <location>
        <begin position="49"/>
        <end position="72"/>
    </location>
</feature>
<keyword evidence="1" id="KW-1133">Transmembrane helix</keyword>
<dbReference type="RefSeq" id="XP_024406346.1">
    <property type="nucleotide sequence ID" value="XM_024548943.1"/>
</dbReference>
<dbReference type="Proteomes" id="UP000054821">
    <property type="component" value="Unassembled WGS sequence"/>
</dbReference>
<sequence>MRDARKTSETSDKINPSRVNHFSRHILPGPQSASCALLRPSNLYCLYCFYYSIEFLSSFISLGIGNIGIGVLSHAMFTSPE</sequence>
<dbReference type="AlphaFoldDB" id="A0A2P4ZXU0"/>
<dbReference type="EMBL" id="JPDN02000005">
    <property type="protein sequence ID" value="PON29081.1"/>
    <property type="molecule type" value="Genomic_DNA"/>
</dbReference>
<comment type="caution">
    <text evidence="2">The sequence shown here is derived from an EMBL/GenBank/DDBJ whole genome shotgun (WGS) entry which is preliminary data.</text>
</comment>
<accession>A0A2P4ZXU0</accession>
<gene>
    <name evidence="2" type="ORF">TGAM01_v202189</name>
</gene>
<reference evidence="2 3" key="1">
    <citation type="journal article" date="2016" name="Genome Announc.">
        <title>Draft Whole-Genome Sequence of Trichoderma gamsii T6085, a Promising Biocontrol Agent of Fusarium Head Blight on Wheat.</title>
        <authorList>
            <person name="Baroncelli R."/>
            <person name="Zapparata A."/>
            <person name="Piaggeschi G."/>
            <person name="Sarrocco S."/>
            <person name="Vannacci G."/>
        </authorList>
    </citation>
    <scope>NUCLEOTIDE SEQUENCE [LARGE SCALE GENOMIC DNA]</scope>
    <source>
        <strain evidence="2 3">T6085</strain>
    </source>
</reference>
<name>A0A2P4ZXU0_9HYPO</name>
<protein>
    <submittedName>
        <fullName evidence="2">Uncharacterized protein</fullName>
    </submittedName>
</protein>